<name>A0A812RSU7_9DINO</name>
<dbReference type="GO" id="GO:0016020">
    <property type="term" value="C:membrane"/>
    <property type="evidence" value="ECO:0007669"/>
    <property type="project" value="InterPro"/>
</dbReference>
<evidence type="ECO:0000256" key="1">
    <source>
        <dbReference type="ARBA" id="ARBA00005429"/>
    </source>
</evidence>
<dbReference type="PANTHER" id="PTHR14143:SF3">
    <property type="entry name" value="IMMUNITY-RELATED GTPASE FAMILY, E1-RELATED"/>
    <property type="match status" value="1"/>
</dbReference>
<dbReference type="InterPro" id="IPR027417">
    <property type="entry name" value="P-loop_NTPase"/>
</dbReference>
<comment type="similarity">
    <text evidence="1">Belongs to the TRAFAC class dynamin-like GTPase superfamily. IRG family.</text>
</comment>
<dbReference type="GO" id="GO:0005525">
    <property type="term" value="F:GTP binding"/>
    <property type="evidence" value="ECO:0007669"/>
    <property type="project" value="InterPro"/>
</dbReference>
<feature type="domain" description="IRG-type G" evidence="2">
    <location>
        <begin position="70"/>
        <end position="268"/>
    </location>
</feature>
<dbReference type="InterPro" id="IPR007743">
    <property type="entry name" value="Immunity-related_GTPase-like"/>
</dbReference>
<organism evidence="3 4">
    <name type="scientific">Symbiodinium natans</name>
    <dbReference type="NCBI Taxonomy" id="878477"/>
    <lineage>
        <taxon>Eukaryota</taxon>
        <taxon>Sar</taxon>
        <taxon>Alveolata</taxon>
        <taxon>Dinophyceae</taxon>
        <taxon>Suessiales</taxon>
        <taxon>Symbiodiniaceae</taxon>
        <taxon>Symbiodinium</taxon>
    </lineage>
</organism>
<evidence type="ECO:0000259" key="2">
    <source>
        <dbReference type="PROSITE" id="PS51716"/>
    </source>
</evidence>
<keyword evidence="4" id="KW-1185">Reference proteome</keyword>
<sequence>MGKTGSARASRSDGFTSCLCGLARSWTRSGRRAQAEAAEGAIGIFKQDGFSADDWEEEVDNLVKDLCAAPPIRICFIGKRGVGKSTLVNSLRSLKPSDAEAATVGADETTTEDTTYSFLGMRLHDLPGCEGSIETATMGKDYINKYKLHEADACIFVYTTVLEPRMLECARMLQCDHKVPTFLVRNKVGTACKDEVEDGNASDLSEAFQSIRDTALRQISLAGNTYSIFEEESRLFLVEARYGSAVRQDPKELYQKEFHRLKDALQMQIRDEAKRAQTQAIFQKNAKVLARLRAAACMEIVGGHCIAGAFSSELPGLIYVHRRRLVKVFMKQFGLTKEYLTRLKNTTMMEAALGRQFFVKETLDQIVPNVAGPAVQAVMMYRFCERAIKQLEPIAAKYYEMEFELSYDRSA</sequence>
<evidence type="ECO:0000313" key="3">
    <source>
        <dbReference type="EMBL" id="CAE7450328.1"/>
    </source>
</evidence>
<protein>
    <submittedName>
        <fullName evidence="3">Tgtp1 protein</fullName>
    </submittedName>
</protein>
<dbReference type="Gene3D" id="3.40.50.300">
    <property type="entry name" value="P-loop containing nucleotide triphosphate hydrolases"/>
    <property type="match status" value="1"/>
</dbReference>
<reference evidence="3" key="1">
    <citation type="submission" date="2021-02" db="EMBL/GenBank/DDBJ databases">
        <authorList>
            <person name="Dougan E. K."/>
            <person name="Rhodes N."/>
            <person name="Thang M."/>
            <person name="Chan C."/>
        </authorList>
    </citation>
    <scope>NUCLEOTIDE SEQUENCE</scope>
</reference>
<dbReference type="EMBL" id="CAJNDS010002364">
    <property type="protein sequence ID" value="CAE7450328.1"/>
    <property type="molecule type" value="Genomic_DNA"/>
</dbReference>
<dbReference type="Proteomes" id="UP000604046">
    <property type="component" value="Unassembled WGS sequence"/>
</dbReference>
<dbReference type="SUPFAM" id="SSF52540">
    <property type="entry name" value="P-loop containing nucleoside triphosphate hydrolases"/>
    <property type="match status" value="1"/>
</dbReference>
<dbReference type="OrthoDB" id="391988at2759"/>
<dbReference type="AlphaFoldDB" id="A0A812RSU7"/>
<gene>
    <name evidence="3" type="primary">Tgtp1</name>
    <name evidence="3" type="ORF">SNAT2548_LOCUS24624</name>
</gene>
<dbReference type="InterPro" id="IPR030385">
    <property type="entry name" value="G_IRG_dom"/>
</dbReference>
<accession>A0A812RSU7</accession>
<dbReference type="PROSITE" id="PS51716">
    <property type="entry name" value="G_IRG"/>
    <property type="match status" value="1"/>
</dbReference>
<evidence type="ECO:0000313" key="4">
    <source>
        <dbReference type="Proteomes" id="UP000604046"/>
    </source>
</evidence>
<comment type="caution">
    <text evidence="3">The sequence shown here is derived from an EMBL/GenBank/DDBJ whole genome shotgun (WGS) entry which is preliminary data.</text>
</comment>
<dbReference type="Pfam" id="PF05049">
    <property type="entry name" value="IIGP"/>
    <property type="match status" value="1"/>
</dbReference>
<proteinExistence type="inferred from homology"/>
<dbReference type="PANTHER" id="PTHR14143">
    <property type="entry name" value="INTERFERON-INDUCIBLE GTPASE FAMILY MEMBER"/>
    <property type="match status" value="1"/>
</dbReference>
<dbReference type="CDD" id="cd00882">
    <property type="entry name" value="Ras_like_GTPase"/>
    <property type="match status" value="1"/>
</dbReference>